<organism evidence="9 10">
    <name type="scientific">Alosa alosa</name>
    <name type="common">allis shad</name>
    <dbReference type="NCBI Taxonomy" id="278164"/>
    <lineage>
        <taxon>Eukaryota</taxon>
        <taxon>Metazoa</taxon>
        <taxon>Chordata</taxon>
        <taxon>Craniata</taxon>
        <taxon>Vertebrata</taxon>
        <taxon>Euteleostomi</taxon>
        <taxon>Actinopterygii</taxon>
        <taxon>Neopterygii</taxon>
        <taxon>Teleostei</taxon>
        <taxon>Clupei</taxon>
        <taxon>Clupeiformes</taxon>
        <taxon>Clupeoidei</taxon>
        <taxon>Clupeidae</taxon>
        <taxon>Alosa</taxon>
    </lineage>
</organism>
<evidence type="ECO:0000256" key="5">
    <source>
        <dbReference type="SAM" id="MobiDB-lite"/>
    </source>
</evidence>
<evidence type="ECO:0000313" key="9">
    <source>
        <dbReference type="EMBL" id="KAG5278590.1"/>
    </source>
</evidence>
<proteinExistence type="predicted"/>
<comment type="subunit">
    <text evidence="4">Predominantly monomer of isoform CD22-beta. Also found as heterodimer of isoform CD22-beta and a shorter isoform. Interacts with PTPN6/SHP-1, LYN, SYK, PIK3R1/PIK3R2 and PLCG1 upon phosphorylation. Interacts with GRB2, INPP5D and SHC1 upon phosphorylation. May form a complex with INPP5D/SHIP, GRB2 and SHC1.</text>
</comment>
<evidence type="ECO:0000313" key="10">
    <source>
        <dbReference type="Proteomes" id="UP000823561"/>
    </source>
</evidence>
<feature type="compositionally biased region" description="Polar residues" evidence="5">
    <location>
        <begin position="525"/>
        <end position="535"/>
    </location>
</feature>
<dbReference type="AlphaFoldDB" id="A0AAV6GUP1"/>
<evidence type="ECO:0000256" key="7">
    <source>
        <dbReference type="SAM" id="SignalP"/>
    </source>
</evidence>
<feature type="signal peptide" evidence="7">
    <location>
        <begin position="1"/>
        <end position="21"/>
    </location>
</feature>
<gene>
    <name evidence="9" type="ORF">AALO_G00100610</name>
</gene>
<comment type="function">
    <text evidence="3">Most highly expressed siglec (sialic acid-binding immunoglobulin-like lectin) on B-cells that plays a role in various aspects of B-cell biology including differentiation, antigen presentation, and trafficking to bone marrow. Binds to alpha 2,6-linked sialic acid residues of surface molecules such as CD22 itself, CD45 and IgM in a cis configuration. Can also bind to ligands on other cells as an adhesion molecule in a trans configuration. Acts as an inhibitory coreceptor on the surface of B-cells and inhibits B-cell receptor induced signaling, characterized by inhibition of the calcium mobilization and cellular activation. Mechanistically, the immunoreceptor tyrosine-based inhibitory motif domain is phosphorylated by the Src kinase LYN, which in turn leads to the recruitment of the protein tyrosine phosphatase 1/PTPN6, leading to the negative regulation of BCR signaling. If this negative signaling from is of sufficient strength, apoptosis of the B-cell can be induced.</text>
</comment>
<feature type="compositionally biased region" description="Acidic residues" evidence="5">
    <location>
        <begin position="511"/>
        <end position="520"/>
    </location>
</feature>
<evidence type="ECO:0000256" key="2">
    <source>
        <dbReference type="ARBA" id="ARBA00041781"/>
    </source>
</evidence>
<dbReference type="Proteomes" id="UP000823561">
    <property type="component" value="Chromosome 7"/>
</dbReference>
<evidence type="ECO:0000259" key="8">
    <source>
        <dbReference type="PROSITE" id="PS50835"/>
    </source>
</evidence>
<dbReference type="PROSITE" id="PS50835">
    <property type="entry name" value="IG_LIKE"/>
    <property type="match status" value="3"/>
</dbReference>
<sequence>MHVVFTSLVLILLFHPGSLDSWGVNYATQSKCAPLGSTVDIGCSYTYPSYYTIKSTIWKRNYISLYFNEYSRSIYLGDKYKNCTLMIKDLRYRDTGEYKFRFETYSTGWTAQSAFKLYVTALLVEMSPATVTEGQSVTLTCSTTCRLSTNTTYTWYQNTQLVTRQHTTDNKLILNPVSSGDSGTYSCAVKGHETRPSPDVTLSVQYGPRNISTSDSSSGYRVEGDSVTLICSSDANPPVHNYTWYRRSGDKTAQVATGQKYSITNLSSQTSGRYYCQAENEVGDKNSSDLLVNIYYAPRNTSATVTPSGNTVEGSSMTLTCSSDASPPVSTYTWYKSSGTETILRGPGPHLNLTLASGDGGVYHCEALNEVGSQNSTVVEVILRGGTAHPTVFPLIAVGVALVVALTLVTGIVCCRKRKKKASTEVTQRTSDDGQMRLLREGLQDTEEGDSIHVYDDISAAAGTSDQAVSGGDRVDSGENEDDVQYASVQFKAKNKDAAVQDATAMQSQKDEEEEEEDVEYASVKFSSLSNAVNT</sequence>
<evidence type="ECO:0000256" key="6">
    <source>
        <dbReference type="SAM" id="Phobius"/>
    </source>
</evidence>
<dbReference type="PANTHER" id="PTHR46013">
    <property type="entry name" value="VASCULAR CELL ADHESION MOLECULE 1"/>
    <property type="match status" value="1"/>
</dbReference>
<keyword evidence="6" id="KW-0812">Transmembrane</keyword>
<feature type="transmembrane region" description="Helical" evidence="6">
    <location>
        <begin position="392"/>
        <end position="415"/>
    </location>
</feature>
<evidence type="ECO:0000256" key="1">
    <source>
        <dbReference type="ARBA" id="ARBA00040106"/>
    </source>
</evidence>
<feature type="domain" description="Ig-like" evidence="8">
    <location>
        <begin position="298"/>
        <end position="380"/>
    </location>
</feature>
<dbReference type="EMBL" id="JADWDJ010000007">
    <property type="protein sequence ID" value="KAG5278590.1"/>
    <property type="molecule type" value="Genomic_DNA"/>
</dbReference>
<comment type="caution">
    <text evidence="9">The sequence shown here is derived from an EMBL/GenBank/DDBJ whole genome shotgun (WGS) entry which is preliminary data.</text>
</comment>
<dbReference type="SUPFAM" id="SSF48726">
    <property type="entry name" value="Immunoglobulin"/>
    <property type="match status" value="4"/>
</dbReference>
<dbReference type="InterPro" id="IPR036179">
    <property type="entry name" value="Ig-like_dom_sf"/>
</dbReference>
<keyword evidence="6" id="KW-0472">Membrane</keyword>
<protein>
    <recommendedName>
        <fullName evidence="1">B-cell receptor CD22</fullName>
    </recommendedName>
    <alternativeName>
        <fullName evidence="2">Sialic acid-binding Ig-like lectin 2</fullName>
    </alternativeName>
</protein>
<dbReference type="SMART" id="SM00408">
    <property type="entry name" value="IGc2"/>
    <property type="match status" value="3"/>
</dbReference>
<evidence type="ECO:0000256" key="3">
    <source>
        <dbReference type="ARBA" id="ARBA00045430"/>
    </source>
</evidence>
<keyword evidence="7" id="KW-0732">Signal</keyword>
<evidence type="ECO:0000256" key="4">
    <source>
        <dbReference type="ARBA" id="ARBA00046458"/>
    </source>
</evidence>
<keyword evidence="10" id="KW-1185">Reference proteome</keyword>
<dbReference type="PANTHER" id="PTHR46013:SF4">
    <property type="entry name" value="B-CELL RECEPTOR CD22-RELATED"/>
    <property type="match status" value="1"/>
</dbReference>
<feature type="chain" id="PRO_5043820621" description="B-cell receptor CD22" evidence="7">
    <location>
        <begin position="22"/>
        <end position="535"/>
    </location>
</feature>
<dbReference type="InterPro" id="IPR003599">
    <property type="entry name" value="Ig_sub"/>
</dbReference>
<dbReference type="InterPro" id="IPR056386">
    <property type="entry name" value="Ig_CD22"/>
</dbReference>
<dbReference type="Pfam" id="PF24518">
    <property type="entry name" value="Ig_CD22"/>
    <property type="match status" value="1"/>
</dbReference>
<feature type="domain" description="Ig-like" evidence="8">
    <location>
        <begin position="208"/>
        <end position="293"/>
    </location>
</feature>
<feature type="region of interest" description="Disordered" evidence="5">
    <location>
        <begin position="463"/>
        <end position="482"/>
    </location>
</feature>
<name>A0AAV6GUP1_9TELE</name>
<dbReference type="InterPro" id="IPR003598">
    <property type="entry name" value="Ig_sub2"/>
</dbReference>
<dbReference type="InterPro" id="IPR013783">
    <property type="entry name" value="Ig-like_fold"/>
</dbReference>
<dbReference type="Gene3D" id="2.60.40.10">
    <property type="entry name" value="Immunoglobulins"/>
    <property type="match status" value="4"/>
</dbReference>
<accession>A0AAV6GUP1</accession>
<reference evidence="9" key="1">
    <citation type="submission" date="2020-10" db="EMBL/GenBank/DDBJ databases">
        <title>Chromosome-scale genome assembly of the Allis shad, Alosa alosa.</title>
        <authorList>
            <person name="Margot Z."/>
            <person name="Christophe K."/>
            <person name="Cabau C."/>
            <person name="Louis A."/>
            <person name="Berthelot C."/>
            <person name="Parey E."/>
            <person name="Roest Crollius H."/>
            <person name="Montfort J."/>
            <person name="Robinson-Rechavi M."/>
            <person name="Bucao C."/>
            <person name="Bouchez O."/>
            <person name="Gislard M."/>
            <person name="Lluch J."/>
            <person name="Milhes M."/>
            <person name="Lampietro C."/>
            <person name="Lopez Roques C."/>
            <person name="Donnadieu C."/>
            <person name="Braasch I."/>
            <person name="Desvignes T."/>
            <person name="Postlethwait J."/>
            <person name="Bobe J."/>
            <person name="Guiguen Y."/>
        </authorList>
    </citation>
    <scope>NUCLEOTIDE SEQUENCE</scope>
    <source>
        <strain evidence="9">M-15738</strain>
        <tissue evidence="9">Blood</tissue>
    </source>
</reference>
<dbReference type="Pfam" id="PF13895">
    <property type="entry name" value="Ig_2"/>
    <property type="match status" value="3"/>
</dbReference>
<keyword evidence="6" id="KW-1133">Transmembrane helix</keyword>
<feature type="domain" description="Ig-like" evidence="8">
    <location>
        <begin position="120"/>
        <end position="203"/>
    </location>
</feature>
<dbReference type="SMART" id="SM00409">
    <property type="entry name" value="IG"/>
    <property type="match status" value="4"/>
</dbReference>
<dbReference type="InterPro" id="IPR007110">
    <property type="entry name" value="Ig-like_dom"/>
</dbReference>
<feature type="region of interest" description="Disordered" evidence="5">
    <location>
        <begin position="502"/>
        <end position="535"/>
    </location>
</feature>